<protein>
    <submittedName>
        <fullName evidence="4">Nitroreductase family protein</fullName>
    </submittedName>
</protein>
<dbReference type="SUPFAM" id="SSF55469">
    <property type="entry name" value="FMN-dependent nitroreductase-like"/>
    <property type="match status" value="1"/>
</dbReference>
<dbReference type="AlphaFoldDB" id="A0A850EXS5"/>
<comment type="similarity">
    <text evidence="1">Belongs to the nitroreductase family.</text>
</comment>
<evidence type="ECO:0000313" key="5">
    <source>
        <dbReference type="Proteomes" id="UP000564806"/>
    </source>
</evidence>
<keyword evidence="2" id="KW-0560">Oxidoreductase</keyword>
<reference evidence="4" key="1">
    <citation type="submission" date="2020-06" db="EMBL/GenBank/DDBJ databases">
        <title>Paenibacillus sp. nov., isolated from soil.</title>
        <authorList>
            <person name="Seo Y.L."/>
        </authorList>
    </citation>
    <scope>NUCLEOTIDE SEQUENCE [LARGE SCALE GENOMIC DNA]</scope>
    <source>
        <strain evidence="4">JW14</strain>
    </source>
</reference>
<dbReference type="PANTHER" id="PTHR43673">
    <property type="entry name" value="NAD(P)H NITROREDUCTASE YDGI-RELATED"/>
    <property type="match status" value="1"/>
</dbReference>
<dbReference type="InterPro" id="IPR029479">
    <property type="entry name" value="Nitroreductase"/>
</dbReference>
<keyword evidence="5" id="KW-1185">Reference proteome</keyword>
<dbReference type="RefSeq" id="WP_175374754.1">
    <property type="nucleotide sequence ID" value="NZ_JABWCS010000221.1"/>
</dbReference>
<dbReference type="EMBL" id="JABWCS010000221">
    <property type="protein sequence ID" value="NUU64449.1"/>
    <property type="molecule type" value="Genomic_DNA"/>
</dbReference>
<dbReference type="Pfam" id="PF00881">
    <property type="entry name" value="Nitroreductase"/>
    <property type="match status" value="1"/>
</dbReference>
<gene>
    <name evidence="4" type="ORF">HPT30_29250</name>
</gene>
<sequence>MSVKSILEHRNSVRHYDPSYKISPDMLVSLIESAGKSPNGNNIQSVRYLIIDDPQIQKSLLPIAFNQQQVADASALIVMLGDYKAFQAENIVQIHEEGFQSGYFDESLRDFLAQAAIDYYADKSDEELGMELTRDVSLAAMSLVLLAKEAGLDTVMMSGYDSKQLKAALNISERYLDVMLIAIGKGIKAGHRTVRHEVHKVIYRNKLT</sequence>
<proteinExistence type="inferred from homology"/>
<dbReference type="Gene3D" id="3.40.109.10">
    <property type="entry name" value="NADH Oxidase"/>
    <property type="match status" value="1"/>
</dbReference>
<organism evidence="4 5">
    <name type="scientific">Paenibacillus agri</name>
    <dbReference type="NCBI Taxonomy" id="2744309"/>
    <lineage>
        <taxon>Bacteria</taxon>
        <taxon>Bacillati</taxon>
        <taxon>Bacillota</taxon>
        <taxon>Bacilli</taxon>
        <taxon>Bacillales</taxon>
        <taxon>Paenibacillaceae</taxon>
        <taxon>Paenibacillus</taxon>
    </lineage>
</organism>
<evidence type="ECO:0000313" key="4">
    <source>
        <dbReference type="EMBL" id="NUU64449.1"/>
    </source>
</evidence>
<evidence type="ECO:0000259" key="3">
    <source>
        <dbReference type="Pfam" id="PF00881"/>
    </source>
</evidence>
<accession>A0A850EXS5</accession>
<dbReference type="PANTHER" id="PTHR43673:SF10">
    <property type="entry name" value="NADH DEHYDROGENASE_NAD(P)H NITROREDUCTASE XCC3605-RELATED"/>
    <property type="match status" value="1"/>
</dbReference>
<comment type="caution">
    <text evidence="4">The sequence shown here is derived from an EMBL/GenBank/DDBJ whole genome shotgun (WGS) entry which is preliminary data.</text>
</comment>
<dbReference type="Proteomes" id="UP000564806">
    <property type="component" value="Unassembled WGS sequence"/>
</dbReference>
<evidence type="ECO:0000256" key="1">
    <source>
        <dbReference type="ARBA" id="ARBA00007118"/>
    </source>
</evidence>
<feature type="domain" description="Nitroreductase" evidence="3">
    <location>
        <begin position="8"/>
        <end position="185"/>
    </location>
</feature>
<name>A0A850EXS5_9BACL</name>
<dbReference type="GO" id="GO:0016491">
    <property type="term" value="F:oxidoreductase activity"/>
    <property type="evidence" value="ECO:0007669"/>
    <property type="project" value="UniProtKB-KW"/>
</dbReference>
<evidence type="ECO:0000256" key="2">
    <source>
        <dbReference type="ARBA" id="ARBA00023002"/>
    </source>
</evidence>
<dbReference type="InterPro" id="IPR000415">
    <property type="entry name" value="Nitroreductase-like"/>
</dbReference>